<dbReference type="PANTHER" id="PTHR47019">
    <property type="entry name" value="LIPID II FLIPPASE MURJ"/>
    <property type="match status" value="1"/>
</dbReference>
<feature type="transmembrane region" description="Helical" evidence="8">
    <location>
        <begin position="485"/>
        <end position="511"/>
    </location>
</feature>
<dbReference type="PRINTS" id="PR01806">
    <property type="entry name" value="VIRFACTRMVIN"/>
</dbReference>
<gene>
    <name evidence="9" type="ORF">G3T36_05150</name>
</gene>
<dbReference type="AlphaFoldDB" id="A0A6L9XW39"/>
<keyword evidence="3 8" id="KW-0812">Transmembrane</keyword>
<feature type="transmembrane region" description="Helical" evidence="8">
    <location>
        <begin position="20"/>
        <end position="40"/>
    </location>
</feature>
<dbReference type="RefSeq" id="WP_163288469.1">
    <property type="nucleotide sequence ID" value="NZ_JAAGWY010000001.1"/>
</dbReference>
<evidence type="ECO:0000256" key="8">
    <source>
        <dbReference type="SAM" id="Phobius"/>
    </source>
</evidence>
<evidence type="ECO:0000256" key="1">
    <source>
        <dbReference type="ARBA" id="ARBA00004651"/>
    </source>
</evidence>
<evidence type="ECO:0000313" key="10">
    <source>
        <dbReference type="Proteomes" id="UP000474967"/>
    </source>
</evidence>
<keyword evidence="6 8" id="KW-1133">Transmembrane helix</keyword>
<keyword evidence="2" id="KW-1003">Cell membrane</keyword>
<evidence type="ECO:0008006" key="11">
    <source>
        <dbReference type="Google" id="ProtNLM"/>
    </source>
</evidence>
<proteinExistence type="predicted"/>
<comment type="subcellular location">
    <subcellularLocation>
        <location evidence="1">Cell membrane</location>
        <topology evidence="1">Multi-pass membrane protein</topology>
    </subcellularLocation>
</comment>
<dbReference type="InterPro" id="IPR051050">
    <property type="entry name" value="Lipid_II_flippase_MurJ/MviN"/>
</dbReference>
<comment type="caution">
    <text evidence="9">The sequence shown here is derived from an EMBL/GenBank/DDBJ whole genome shotgun (WGS) entry which is preliminary data.</text>
</comment>
<feature type="transmembrane region" description="Helical" evidence="8">
    <location>
        <begin position="155"/>
        <end position="177"/>
    </location>
</feature>
<reference evidence="9 10" key="1">
    <citation type="journal article" date="2014" name="J. Microbiol.">
        <title>Diaminobutyricibacter tongyongensis gen. nov., sp. nov. and Homoserinibacter gongjuensis gen. nov., sp. nov. belong to the family Microbacteriaceae.</title>
        <authorList>
            <person name="Kim S.J."/>
            <person name="Ahn J.H."/>
            <person name="Weon H.Y."/>
            <person name="Hamada M."/>
            <person name="Suzuki K."/>
            <person name="Kwon S.W."/>
        </authorList>
    </citation>
    <scope>NUCLEOTIDE SEQUENCE [LARGE SCALE GENOMIC DNA]</scope>
    <source>
        <strain evidence="9 10">NBRC 108724</strain>
    </source>
</reference>
<feature type="transmembrane region" description="Helical" evidence="8">
    <location>
        <begin position="386"/>
        <end position="409"/>
    </location>
</feature>
<protein>
    <recommendedName>
        <fullName evidence="11">Murein biosynthesis integral membrane protein MurJ</fullName>
    </recommendedName>
</protein>
<dbReference type="GO" id="GO:0008360">
    <property type="term" value="P:regulation of cell shape"/>
    <property type="evidence" value="ECO:0007669"/>
    <property type="project" value="UniProtKB-KW"/>
</dbReference>
<evidence type="ECO:0000256" key="5">
    <source>
        <dbReference type="ARBA" id="ARBA00022984"/>
    </source>
</evidence>
<dbReference type="InterPro" id="IPR004268">
    <property type="entry name" value="MurJ"/>
</dbReference>
<keyword evidence="7 8" id="KW-0472">Membrane</keyword>
<evidence type="ECO:0000256" key="6">
    <source>
        <dbReference type="ARBA" id="ARBA00022989"/>
    </source>
</evidence>
<feature type="transmembrane region" description="Helical" evidence="8">
    <location>
        <begin position="448"/>
        <end position="473"/>
    </location>
</feature>
<evidence type="ECO:0000256" key="7">
    <source>
        <dbReference type="ARBA" id="ARBA00023136"/>
    </source>
</evidence>
<feature type="transmembrane region" description="Helical" evidence="8">
    <location>
        <begin position="321"/>
        <end position="343"/>
    </location>
</feature>
<dbReference type="Pfam" id="PF03023">
    <property type="entry name" value="MurJ"/>
    <property type="match status" value="1"/>
</dbReference>
<feature type="transmembrane region" description="Helical" evidence="8">
    <location>
        <begin position="83"/>
        <end position="105"/>
    </location>
</feature>
<dbReference type="GO" id="GO:0009252">
    <property type="term" value="P:peptidoglycan biosynthetic process"/>
    <property type="evidence" value="ECO:0007669"/>
    <property type="project" value="UniProtKB-KW"/>
</dbReference>
<evidence type="ECO:0000313" key="9">
    <source>
        <dbReference type="EMBL" id="NEN05254.1"/>
    </source>
</evidence>
<dbReference type="EMBL" id="JAAGWY010000001">
    <property type="protein sequence ID" value="NEN05254.1"/>
    <property type="molecule type" value="Genomic_DNA"/>
</dbReference>
<feature type="transmembrane region" description="Helical" evidence="8">
    <location>
        <begin position="278"/>
        <end position="300"/>
    </location>
</feature>
<name>A0A6L9XW39_9MICO</name>
<keyword evidence="10" id="KW-1185">Reference proteome</keyword>
<organism evidence="9 10">
    <name type="scientific">Leifsonia tongyongensis</name>
    <dbReference type="NCBI Taxonomy" id="1268043"/>
    <lineage>
        <taxon>Bacteria</taxon>
        <taxon>Bacillati</taxon>
        <taxon>Actinomycetota</taxon>
        <taxon>Actinomycetes</taxon>
        <taxon>Micrococcales</taxon>
        <taxon>Microbacteriaceae</taxon>
        <taxon>Leifsonia</taxon>
    </lineage>
</organism>
<keyword evidence="5" id="KW-0573">Peptidoglycan synthesis</keyword>
<dbReference type="GO" id="GO:0005886">
    <property type="term" value="C:plasma membrane"/>
    <property type="evidence" value="ECO:0007669"/>
    <property type="project" value="UniProtKB-SubCell"/>
</dbReference>
<evidence type="ECO:0000256" key="4">
    <source>
        <dbReference type="ARBA" id="ARBA00022960"/>
    </source>
</evidence>
<feature type="transmembrane region" description="Helical" evidence="8">
    <location>
        <begin position="355"/>
        <end position="374"/>
    </location>
</feature>
<dbReference type="GO" id="GO:0034204">
    <property type="term" value="P:lipid translocation"/>
    <property type="evidence" value="ECO:0007669"/>
    <property type="project" value="TreeGrafter"/>
</dbReference>
<feature type="transmembrane region" description="Helical" evidence="8">
    <location>
        <begin position="238"/>
        <end position="258"/>
    </location>
</feature>
<sequence length="538" mass="56991">MSSIGRSSAVLASGTLVSRILGFAKAWLLLQAIGALGFASNAYATSTIVPNSIYAIIAQGILNAVLVPQIVRASVHADGGKAYINKLVTLGILIFAAVALVATLLSPLLMPLFGLRGSQAELATAFAYWSLPQIFFLGLYTLLGEVLNARKSFGPFTWAPVVNNVIAIAMLIVFIVAFGADPNGTRSPIWTPTMVAVLAGGATLGVAVQALILFFFWRRIDLRFRFDFRWRGVNLGHAGKAAGWTFAMLLATQAAGLVETNVANSAGVGFAGPLVMNNAWLIFMLPHGIIAVSIVTAFYTRMAEHAHTEDIPSFRMDFSNAARSILLLITFCAAALIVVAFPLSKIFTPAYTQMGFVLIGYLIGLVPFSLVFMSQRAFYSLGDTRTPFFFTLAQVAVIIVGVLLCFMVAPDFRAAAIAVVVSVAGGIQAIIAIGLLRRRIGGVDGRRILSGLWRFLVAAAVAMLAGAGVLLLLGGVSKGAFPVSGFFAALVSIALAGVVMLAVYVGALVLLRSTDLKTGLAPLTNRLSRRSEHTDDTE</sequence>
<feature type="transmembrane region" description="Helical" evidence="8">
    <location>
        <begin position="52"/>
        <end position="71"/>
    </location>
</feature>
<feature type="transmembrane region" description="Helical" evidence="8">
    <location>
        <begin position="189"/>
        <end position="217"/>
    </location>
</feature>
<evidence type="ECO:0000256" key="3">
    <source>
        <dbReference type="ARBA" id="ARBA00022692"/>
    </source>
</evidence>
<dbReference type="Proteomes" id="UP000474967">
    <property type="component" value="Unassembled WGS sequence"/>
</dbReference>
<dbReference type="GO" id="GO:0015648">
    <property type="term" value="F:lipid-linked peptidoglycan transporter activity"/>
    <property type="evidence" value="ECO:0007669"/>
    <property type="project" value="TreeGrafter"/>
</dbReference>
<keyword evidence="4" id="KW-0133">Cell shape</keyword>
<feature type="transmembrane region" description="Helical" evidence="8">
    <location>
        <begin position="415"/>
        <end position="436"/>
    </location>
</feature>
<evidence type="ECO:0000256" key="2">
    <source>
        <dbReference type="ARBA" id="ARBA00022475"/>
    </source>
</evidence>
<accession>A0A6L9XW39</accession>
<feature type="transmembrane region" description="Helical" evidence="8">
    <location>
        <begin position="125"/>
        <end position="143"/>
    </location>
</feature>
<dbReference type="PANTHER" id="PTHR47019:SF1">
    <property type="entry name" value="LIPID II FLIPPASE MURJ"/>
    <property type="match status" value="1"/>
</dbReference>